<gene>
    <name evidence="2" type="ORF">GCM10009754_69900</name>
</gene>
<evidence type="ECO:0000259" key="1">
    <source>
        <dbReference type="Pfam" id="PF00583"/>
    </source>
</evidence>
<dbReference type="InterPro" id="IPR000182">
    <property type="entry name" value="GNAT_dom"/>
</dbReference>
<sequence>MVISGATGEFGRVDEYVRPRWGDRRWPRCPCGHELAIGGVTGSWSHALGLPTMVCLACQTAGTGRGSWVEIDVTRQYTPETAPGSGLALVRHRPASPAGAGRVELVLATTVVGHVELALCRIERRANLRALEVEPAHRRRGYGTVLAAAAKTLAPDYDWSVPAFVEDPVARSFWAAAGVPGPAPLAPCSHIRDALGLPSEAWTGT</sequence>
<evidence type="ECO:0000313" key="2">
    <source>
        <dbReference type="EMBL" id="GAA1982905.1"/>
    </source>
</evidence>
<dbReference type="Gene3D" id="3.40.630.30">
    <property type="match status" value="1"/>
</dbReference>
<name>A0ABP5DML1_9PSEU</name>
<dbReference type="SUPFAM" id="SSF55729">
    <property type="entry name" value="Acyl-CoA N-acyltransferases (Nat)"/>
    <property type="match status" value="1"/>
</dbReference>
<evidence type="ECO:0000313" key="3">
    <source>
        <dbReference type="Proteomes" id="UP001501116"/>
    </source>
</evidence>
<dbReference type="InterPro" id="IPR016181">
    <property type="entry name" value="Acyl_CoA_acyltransferase"/>
</dbReference>
<feature type="domain" description="N-acetyltransferase" evidence="1">
    <location>
        <begin position="109"/>
        <end position="157"/>
    </location>
</feature>
<dbReference type="CDD" id="cd04301">
    <property type="entry name" value="NAT_SF"/>
    <property type="match status" value="1"/>
</dbReference>
<dbReference type="EMBL" id="BAAANN010000038">
    <property type="protein sequence ID" value="GAA1982905.1"/>
    <property type="molecule type" value="Genomic_DNA"/>
</dbReference>
<keyword evidence="3" id="KW-1185">Reference proteome</keyword>
<organism evidence="2 3">
    <name type="scientific">Amycolatopsis minnesotensis</name>
    <dbReference type="NCBI Taxonomy" id="337894"/>
    <lineage>
        <taxon>Bacteria</taxon>
        <taxon>Bacillati</taxon>
        <taxon>Actinomycetota</taxon>
        <taxon>Actinomycetes</taxon>
        <taxon>Pseudonocardiales</taxon>
        <taxon>Pseudonocardiaceae</taxon>
        <taxon>Amycolatopsis</taxon>
    </lineage>
</organism>
<protein>
    <recommendedName>
        <fullName evidence="1">N-acetyltransferase domain-containing protein</fullName>
    </recommendedName>
</protein>
<dbReference type="RefSeq" id="WP_344428933.1">
    <property type="nucleotide sequence ID" value="NZ_BAAANN010000038.1"/>
</dbReference>
<comment type="caution">
    <text evidence="2">The sequence shown here is derived from an EMBL/GenBank/DDBJ whole genome shotgun (WGS) entry which is preliminary data.</text>
</comment>
<accession>A0ABP5DML1</accession>
<reference evidence="3" key="1">
    <citation type="journal article" date="2019" name="Int. J. Syst. Evol. Microbiol.">
        <title>The Global Catalogue of Microorganisms (GCM) 10K type strain sequencing project: providing services to taxonomists for standard genome sequencing and annotation.</title>
        <authorList>
            <consortium name="The Broad Institute Genomics Platform"/>
            <consortium name="The Broad Institute Genome Sequencing Center for Infectious Disease"/>
            <person name="Wu L."/>
            <person name="Ma J."/>
        </authorList>
    </citation>
    <scope>NUCLEOTIDE SEQUENCE [LARGE SCALE GENOMIC DNA]</scope>
    <source>
        <strain evidence="3">JCM 14545</strain>
    </source>
</reference>
<dbReference type="Proteomes" id="UP001501116">
    <property type="component" value="Unassembled WGS sequence"/>
</dbReference>
<dbReference type="Pfam" id="PF00583">
    <property type="entry name" value="Acetyltransf_1"/>
    <property type="match status" value="1"/>
</dbReference>
<proteinExistence type="predicted"/>